<feature type="transmembrane region" description="Helical" evidence="5">
    <location>
        <begin position="6"/>
        <end position="23"/>
    </location>
</feature>
<accession>A0A8T1RA75</accession>
<dbReference type="PANTHER" id="PTHR10283:SF82">
    <property type="entry name" value="SOLUTE CARRIER FAMILY 13 MEMBER 2"/>
    <property type="match status" value="1"/>
</dbReference>
<keyword evidence="4 5" id="KW-0472">Membrane</keyword>
<keyword evidence="2 5" id="KW-0812">Transmembrane</keyword>
<evidence type="ECO:0000256" key="1">
    <source>
        <dbReference type="ARBA" id="ARBA00004141"/>
    </source>
</evidence>
<keyword evidence="3 5" id="KW-1133">Transmembrane helix</keyword>
<evidence type="ECO:0000313" key="6">
    <source>
        <dbReference type="EMBL" id="KAG6663797.1"/>
    </source>
</evidence>
<evidence type="ECO:0000256" key="5">
    <source>
        <dbReference type="SAM" id="Phobius"/>
    </source>
</evidence>
<evidence type="ECO:0000256" key="4">
    <source>
        <dbReference type="ARBA" id="ARBA00023136"/>
    </source>
</evidence>
<organism evidence="6 7">
    <name type="scientific">Carya illinoinensis</name>
    <name type="common">Pecan</name>
    <dbReference type="NCBI Taxonomy" id="32201"/>
    <lineage>
        <taxon>Eukaryota</taxon>
        <taxon>Viridiplantae</taxon>
        <taxon>Streptophyta</taxon>
        <taxon>Embryophyta</taxon>
        <taxon>Tracheophyta</taxon>
        <taxon>Spermatophyta</taxon>
        <taxon>Magnoliopsida</taxon>
        <taxon>eudicotyledons</taxon>
        <taxon>Gunneridae</taxon>
        <taxon>Pentapetalae</taxon>
        <taxon>rosids</taxon>
        <taxon>fabids</taxon>
        <taxon>Fagales</taxon>
        <taxon>Juglandaceae</taxon>
        <taxon>Carya</taxon>
    </lineage>
</organism>
<protein>
    <submittedName>
        <fullName evidence="6">Uncharacterized protein</fullName>
    </submittedName>
</protein>
<name>A0A8T1RA75_CARIL</name>
<proteinExistence type="predicted"/>
<dbReference type="Pfam" id="PF00939">
    <property type="entry name" value="Na_sulph_symp"/>
    <property type="match status" value="1"/>
</dbReference>
<feature type="transmembrane region" description="Helical" evidence="5">
    <location>
        <begin position="44"/>
        <end position="70"/>
    </location>
</feature>
<evidence type="ECO:0000256" key="3">
    <source>
        <dbReference type="ARBA" id="ARBA00022989"/>
    </source>
</evidence>
<dbReference type="Proteomes" id="UP000811609">
    <property type="component" value="Chromosome 2"/>
</dbReference>
<comment type="caution">
    <text evidence="6">The sequence shown here is derived from an EMBL/GenBank/DDBJ whole genome shotgun (WGS) entry which is preliminary data.</text>
</comment>
<reference evidence="6" key="1">
    <citation type="submission" date="2020-12" db="EMBL/GenBank/DDBJ databases">
        <title>WGS assembly of Carya illinoinensis cv. Pawnee.</title>
        <authorList>
            <person name="Platts A."/>
            <person name="Shu S."/>
            <person name="Wright S."/>
            <person name="Barry K."/>
            <person name="Edger P."/>
            <person name="Pires J.C."/>
            <person name="Schmutz J."/>
        </authorList>
    </citation>
    <scope>NUCLEOTIDE SEQUENCE</scope>
    <source>
        <tissue evidence="6">Leaf</tissue>
    </source>
</reference>
<sequence>MIGFPLALFIFFALWGILCLFYCTRDSRQVLSAYLDKAHLKRELELLGPMAFAEKMVLTVFGMLIVLWMIRSITEDILGWGALFNGHAGDGTVSVRIPTQ</sequence>
<dbReference type="InterPro" id="IPR001898">
    <property type="entry name" value="SLC13A/DASS"/>
</dbReference>
<gene>
    <name evidence="6" type="ORF">CIPAW_02G047500</name>
</gene>
<keyword evidence="7" id="KW-1185">Reference proteome</keyword>
<evidence type="ECO:0000313" key="7">
    <source>
        <dbReference type="Proteomes" id="UP000811609"/>
    </source>
</evidence>
<evidence type="ECO:0000256" key="2">
    <source>
        <dbReference type="ARBA" id="ARBA00022692"/>
    </source>
</evidence>
<dbReference type="AlphaFoldDB" id="A0A8T1RA75"/>
<dbReference type="GO" id="GO:0005886">
    <property type="term" value="C:plasma membrane"/>
    <property type="evidence" value="ECO:0007669"/>
    <property type="project" value="TreeGrafter"/>
</dbReference>
<dbReference type="PANTHER" id="PTHR10283">
    <property type="entry name" value="SOLUTE CARRIER FAMILY 13 MEMBER"/>
    <property type="match status" value="1"/>
</dbReference>
<dbReference type="EMBL" id="CM031810">
    <property type="protein sequence ID" value="KAG6663797.1"/>
    <property type="molecule type" value="Genomic_DNA"/>
</dbReference>
<dbReference type="GO" id="GO:0015140">
    <property type="term" value="F:malate transmembrane transporter activity"/>
    <property type="evidence" value="ECO:0007669"/>
    <property type="project" value="UniProtKB-ARBA"/>
</dbReference>
<comment type="subcellular location">
    <subcellularLocation>
        <location evidence="1">Membrane</location>
        <topology evidence="1">Multi-pass membrane protein</topology>
    </subcellularLocation>
</comment>